<reference evidence="2" key="1">
    <citation type="submission" date="2021-04" db="EMBL/GenBank/DDBJ databases">
        <title>Isolation and polyphasic classification of algal microorganism.</title>
        <authorList>
            <person name="Wang S."/>
        </authorList>
    </citation>
    <scope>NUCLEOTIDE SEQUENCE</scope>
    <source>
        <strain evidence="2">720a</strain>
    </source>
</reference>
<dbReference type="RefSeq" id="WP_051388258.1">
    <property type="nucleotide sequence ID" value="NZ_BAAACY010000018.1"/>
</dbReference>
<keyword evidence="1" id="KW-0472">Membrane</keyword>
<dbReference type="EMBL" id="JAGSOT010000036">
    <property type="protein sequence ID" value="MBR7796844.1"/>
    <property type="molecule type" value="Genomic_DNA"/>
</dbReference>
<evidence type="ECO:0000313" key="2">
    <source>
        <dbReference type="EMBL" id="MBR7796844.1"/>
    </source>
</evidence>
<keyword evidence="1" id="KW-1133">Transmembrane helix</keyword>
<keyword evidence="3" id="KW-1185">Reference proteome</keyword>
<protein>
    <submittedName>
        <fullName evidence="2">Uncharacterized protein</fullName>
    </submittedName>
</protein>
<organism evidence="2 3">
    <name type="scientific">Virgibacillus salarius</name>
    <dbReference type="NCBI Taxonomy" id="447199"/>
    <lineage>
        <taxon>Bacteria</taxon>
        <taxon>Bacillati</taxon>
        <taxon>Bacillota</taxon>
        <taxon>Bacilli</taxon>
        <taxon>Bacillales</taxon>
        <taxon>Bacillaceae</taxon>
        <taxon>Virgibacillus</taxon>
    </lineage>
</organism>
<keyword evidence="1" id="KW-0812">Transmembrane</keyword>
<name>A0A941DXB4_9BACI</name>
<comment type="caution">
    <text evidence="2">The sequence shown here is derived from an EMBL/GenBank/DDBJ whole genome shotgun (WGS) entry which is preliminary data.</text>
</comment>
<dbReference type="AlphaFoldDB" id="A0A941DXB4"/>
<accession>A0A941DXB4</accession>
<evidence type="ECO:0000313" key="3">
    <source>
        <dbReference type="Proteomes" id="UP000675284"/>
    </source>
</evidence>
<evidence type="ECO:0000256" key="1">
    <source>
        <dbReference type="SAM" id="Phobius"/>
    </source>
</evidence>
<feature type="transmembrane region" description="Helical" evidence="1">
    <location>
        <begin position="66"/>
        <end position="94"/>
    </location>
</feature>
<feature type="transmembrane region" description="Helical" evidence="1">
    <location>
        <begin position="150"/>
        <end position="168"/>
    </location>
</feature>
<dbReference type="Proteomes" id="UP000675284">
    <property type="component" value="Unassembled WGS sequence"/>
</dbReference>
<proteinExistence type="predicted"/>
<gene>
    <name evidence="2" type="ORF">KCX74_12410</name>
</gene>
<feature type="transmembrane region" description="Helical" evidence="1">
    <location>
        <begin position="106"/>
        <end position="130"/>
    </location>
</feature>
<sequence>MVKKKPKKFVEEAKIYFQQNMTNQSYQLSIMLGAGVLIYALNQTNFGDYVVDGVYALQEMLPFINILYLLPFIVIFLGFIGMGPLTVMVLVAGILENIALPYPPELIVLAVASGSVISILISPLIMPVIILSASNGLNGFKNGIRFNFKYAIVFYIMVQIYVQTMIHLW</sequence>